<evidence type="ECO:0000313" key="2">
    <source>
        <dbReference type="EMBL" id="EFP95786.1"/>
    </source>
</evidence>
<feature type="chain" id="PRO_5003167111" description="DUF2066 domain-containing protein" evidence="1">
    <location>
        <begin position="19"/>
        <end position="409"/>
    </location>
</feature>
<evidence type="ECO:0000313" key="3">
    <source>
        <dbReference type="Proteomes" id="UP000002943"/>
    </source>
</evidence>
<dbReference type="Pfam" id="PF09839">
    <property type="entry name" value="DUF2066"/>
    <property type="match status" value="1"/>
</dbReference>
<accession>E3BMC1</accession>
<reference evidence="2 3" key="1">
    <citation type="journal article" date="2012" name="Int. J. Syst. Evol. Microbiol.">
        <title>Vibrio caribbeanicus sp. nov., isolated from the marine sponge Scleritoderma cyanea.</title>
        <authorList>
            <person name="Hoffmann M."/>
            <person name="Monday S.R."/>
            <person name="Allard M.W."/>
            <person name="Strain E.A."/>
            <person name="Whittaker P."/>
            <person name="Naum M."/>
            <person name="McCarthy P.J."/>
            <person name="Lopez J.V."/>
            <person name="Fischer M."/>
            <person name="Brown E.W."/>
        </authorList>
    </citation>
    <scope>NUCLEOTIDE SEQUENCE [LARGE SCALE GENOMIC DNA]</scope>
    <source>
        <strain evidence="2 3">ATCC BAA-2122</strain>
    </source>
</reference>
<organism evidence="2 3">
    <name type="scientific">Vibrio caribbeanicus ATCC BAA-2122</name>
    <dbReference type="NCBI Taxonomy" id="796620"/>
    <lineage>
        <taxon>Bacteria</taxon>
        <taxon>Pseudomonadati</taxon>
        <taxon>Pseudomonadota</taxon>
        <taxon>Gammaproteobacteria</taxon>
        <taxon>Vibrionales</taxon>
        <taxon>Vibrionaceae</taxon>
        <taxon>Vibrio</taxon>
    </lineage>
</organism>
<dbReference type="InterPro" id="IPR018642">
    <property type="entry name" value="DUF2066"/>
</dbReference>
<dbReference type="eggNOG" id="COG3249">
    <property type="taxonomic scope" value="Bacteria"/>
</dbReference>
<dbReference type="Proteomes" id="UP000002943">
    <property type="component" value="Unassembled WGS sequence"/>
</dbReference>
<dbReference type="RefSeq" id="WP_009602255.1">
    <property type="nucleotide sequence ID" value="NZ_AEIU01000087.1"/>
</dbReference>
<dbReference type="EMBL" id="AEIU01000087">
    <property type="protein sequence ID" value="EFP95786.1"/>
    <property type="molecule type" value="Genomic_DNA"/>
</dbReference>
<keyword evidence="1" id="KW-0732">Signal</keyword>
<proteinExistence type="predicted"/>
<comment type="caution">
    <text evidence="2">The sequence shown here is derived from an EMBL/GenBank/DDBJ whole genome shotgun (WGS) entry which is preliminary data.</text>
</comment>
<dbReference type="STRING" id="796620.VIBC2010_05669"/>
<protein>
    <recommendedName>
        <fullName evidence="4">DUF2066 domain-containing protein</fullName>
    </recommendedName>
</protein>
<name>E3BMC1_9VIBR</name>
<feature type="signal peptide" evidence="1">
    <location>
        <begin position="1"/>
        <end position="18"/>
    </location>
</feature>
<gene>
    <name evidence="2" type="ORF">VIBC2010_05669</name>
</gene>
<evidence type="ECO:0000256" key="1">
    <source>
        <dbReference type="SAM" id="SignalP"/>
    </source>
</evidence>
<sequence length="409" mass="45584">MRYFILFMFASFSFQSFALTNVDVFQSEVILNSEQSSKDADAQARIEGMKAVVVRVSGDRNATSNQTVIKALRQNAQYVTQLSYGQREGEKTLRVSFSAPHIRSLLSQAQLPIWPSVRANLLVWIVEEGPSERSIVWEHSTSEVLKQVREQAQVRGLPLTVPVGDFDDVTGINTSDLWGGFVQPISKSSERYPVDGVLLVKVQGNQIRWTLYDQKPNKMSRVSRAPLSGMSSGQDAAKKVVDQISDYYARNNAVVLASESSESIKVKFNQVNDAFSFFSLENQLKALGSVAAVDILKVQDGQVTFDIHLLSTQQEFEQEMERLSETKKIEKTDFVNSIAITQVIEKNNVEETPVKHQDGSYAQAPLAAPIIPSEIMLEYEWQGKKISSLPKISTNPAVGEGDVEDIIEE</sequence>
<keyword evidence="3" id="KW-1185">Reference proteome</keyword>
<dbReference type="AlphaFoldDB" id="E3BMC1"/>
<evidence type="ECO:0008006" key="4">
    <source>
        <dbReference type="Google" id="ProtNLM"/>
    </source>
</evidence>
<dbReference type="OrthoDB" id="6195299at2"/>